<dbReference type="AlphaFoldDB" id="A0A0E9RJS5"/>
<reference evidence="1" key="2">
    <citation type="journal article" date="2015" name="Fish Shellfish Immunol.">
        <title>Early steps in the European eel (Anguilla anguilla)-Vibrio vulnificus interaction in the gills: Role of the RtxA13 toxin.</title>
        <authorList>
            <person name="Callol A."/>
            <person name="Pajuelo D."/>
            <person name="Ebbesson L."/>
            <person name="Teles M."/>
            <person name="MacKenzie S."/>
            <person name="Amaro C."/>
        </authorList>
    </citation>
    <scope>NUCLEOTIDE SEQUENCE</scope>
</reference>
<name>A0A0E9RJS5_ANGAN</name>
<proteinExistence type="predicted"/>
<sequence length="32" mass="3533">MKGKKIHSIFNGLLKPHPCSTSCKLLNEVDPP</sequence>
<accession>A0A0E9RJS5</accession>
<protein>
    <submittedName>
        <fullName evidence="1">Uncharacterized protein</fullName>
    </submittedName>
</protein>
<evidence type="ECO:0000313" key="1">
    <source>
        <dbReference type="EMBL" id="JAH29391.1"/>
    </source>
</evidence>
<reference evidence="1" key="1">
    <citation type="submission" date="2014-11" db="EMBL/GenBank/DDBJ databases">
        <authorList>
            <person name="Amaro Gonzalez C."/>
        </authorList>
    </citation>
    <scope>NUCLEOTIDE SEQUENCE</scope>
</reference>
<organism evidence="1">
    <name type="scientific">Anguilla anguilla</name>
    <name type="common">European freshwater eel</name>
    <name type="synonym">Muraena anguilla</name>
    <dbReference type="NCBI Taxonomy" id="7936"/>
    <lineage>
        <taxon>Eukaryota</taxon>
        <taxon>Metazoa</taxon>
        <taxon>Chordata</taxon>
        <taxon>Craniata</taxon>
        <taxon>Vertebrata</taxon>
        <taxon>Euteleostomi</taxon>
        <taxon>Actinopterygii</taxon>
        <taxon>Neopterygii</taxon>
        <taxon>Teleostei</taxon>
        <taxon>Anguilliformes</taxon>
        <taxon>Anguillidae</taxon>
        <taxon>Anguilla</taxon>
    </lineage>
</organism>
<dbReference type="EMBL" id="GBXM01079186">
    <property type="protein sequence ID" value="JAH29391.1"/>
    <property type="molecule type" value="Transcribed_RNA"/>
</dbReference>